<protein>
    <recommendedName>
        <fullName evidence="4">DUF4230 domain-containing protein</fullName>
    </recommendedName>
</protein>
<dbReference type="BioCyc" id="JESP1508404:G14D9-12392-MONOMER"/>
<feature type="transmembrane region" description="Helical" evidence="1">
    <location>
        <begin position="15"/>
        <end position="35"/>
    </location>
</feature>
<sequence>MLLYGDDMSKGLKSLVFGILFLIVIAGGLILGYQYMFGDNQQQRSATFVEQIKDMNALATSQAFVKTVIDEKDNEVFGLDIKWEIPGTERRVFLVVPGTVLAGIDMDQLSEDDIEVNENERTVSLTLPRAKLLQEPAIQADEVEAITTEGIFRSAVNMEESVDYIAAAQEKIKKEAIEQGVLERAEINAELALEEFFELTGYDANITFE</sequence>
<dbReference type="InterPro" id="IPR025324">
    <property type="entry name" value="DUF4230"/>
</dbReference>
<evidence type="ECO:0000313" key="3">
    <source>
        <dbReference type="Proteomes" id="UP000031449"/>
    </source>
</evidence>
<proteinExistence type="predicted"/>
<evidence type="ECO:0008006" key="4">
    <source>
        <dbReference type="Google" id="ProtNLM"/>
    </source>
</evidence>
<dbReference type="OrthoDB" id="152992at2"/>
<keyword evidence="1" id="KW-0472">Membrane</keyword>
<dbReference type="STRING" id="1508404.JMA_31110"/>
<reference evidence="2 3" key="1">
    <citation type="submission" date="2014-08" db="EMBL/GenBank/DDBJ databases">
        <title>Complete genome of a marine bacteria Jeotgalibacillus malaysiensis.</title>
        <authorList>
            <person name="Yaakop A.S."/>
            <person name="Chan K.-G."/>
            <person name="Goh K.M."/>
        </authorList>
    </citation>
    <scope>NUCLEOTIDE SEQUENCE [LARGE SCALE GENOMIC DNA]</scope>
    <source>
        <strain evidence="2 3">D5</strain>
    </source>
</reference>
<accession>A0A0B5AV04</accession>
<dbReference type="Proteomes" id="UP000031449">
    <property type="component" value="Chromosome"/>
</dbReference>
<keyword evidence="1" id="KW-0812">Transmembrane</keyword>
<dbReference type="KEGG" id="jeo:JMA_31110"/>
<dbReference type="Pfam" id="PF14014">
    <property type="entry name" value="DUF4230"/>
    <property type="match status" value="1"/>
</dbReference>
<dbReference type="AlphaFoldDB" id="A0A0B5AV04"/>
<keyword evidence="1" id="KW-1133">Transmembrane helix</keyword>
<evidence type="ECO:0000256" key="1">
    <source>
        <dbReference type="SAM" id="Phobius"/>
    </source>
</evidence>
<keyword evidence="3" id="KW-1185">Reference proteome</keyword>
<dbReference type="EMBL" id="CP009416">
    <property type="protein sequence ID" value="AJD92428.1"/>
    <property type="molecule type" value="Genomic_DNA"/>
</dbReference>
<dbReference type="HOGENOM" id="CLU_097911_0_0_9"/>
<name>A0A0B5AV04_9BACL</name>
<gene>
    <name evidence="2" type="ORF">JMA_31110</name>
</gene>
<evidence type="ECO:0000313" key="2">
    <source>
        <dbReference type="EMBL" id="AJD92428.1"/>
    </source>
</evidence>
<organism evidence="2 3">
    <name type="scientific">Jeotgalibacillus malaysiensis</name>
    <dbReference type="NCBI Taxonomy" id="1508404"/>
    <lineage>
        <taxon>Bacteria</taxon>
        <taxon>Bacillati</taxon>
        <taxon>Bacillota</taxon>
        <taxon>Bacilli</taxon>
        <taxon>Bacillales</taxon>
        <taxon>Caryophanaceae</taxon>
        <taxon>Jeotgalibacillus</taxon>
    </lineage>
</organism>